<keyword evidence="3 8" id="KW-0813">Transport</keyword>
<evidence type="ECO:0000256" key="7">
    <source>
        <dbReference type="ARBA" id="ARBA00023136"/>
    </source>
</evidence>
<evidence type="ECO:0000256" key="6">
    <source>
        <dbReference type="ARBA" id="ARBA00022989"/>
    </source>
</evidence>
<evidence type="ECO:0000256" key="9">
    <source>
        <dbReference type="SAM" id="Phobius"/>
    </source>
</evidence>
<dbReference type="PANTHER" id="PTHR42650:SF1">
    <property type="entry name" value="GUIDED ENTRY OF TAIL-ANCHORED PROTEINS FACTOR 1"/>
    <property type="match status" value="1"/>
</dbReference>
<dbReference type="EMBL" id="KV423920">
    <property type="protein sequence ID" value="KZT61775.1"/>
    <property type="molecule type" value="Genomic_DNA"/>
</dbReference>
<dbReference type="InterPro" id="IPR029012">
    <property type="entry name" value="Helix_hairpin_bin_sf"/>
</dbReference>
<dbReference type="InParanoid" id="A0A165JFL1"/>
<evidence type="ECO:0000256" key="4">
    <source>
        <dbReference type="ARBA" id="ARBA00022692"/>
    </source>
</evidence>
<dbReference type="Pfam" id="PF04420">
    <property type="entry name" value="CHD5"/>
    <property type="match status" value="1"/>
</dbReference>
<sequence>MASLALTIFLLVLLTQLIDWVGKSLLEDWAFALYSRLLISGPARQQRALKRDVFREKQELARTSAQDEFAKWARLRRRVDKGLADLDKLNAQLSSARSAFSLRFKALLFLLTSGAQWALVWYYRAAPVFYLPPGWLGPIAWWLSLPFAPAGSVSCGMWQFACRRVLKLSESLVREIVCTSLPSVPPSVPPSLPPSFLPAFHPPPAHSALPSHPSSLPGPH</sequence>
<gene>
    <name evidence="8" type="primary">GET1</name>
    <name evidence="11" type="ORF">CALCODRAFT_522579</name>
</gene>
<dbReference type="GO" id="GO:0043495">
    <property type="term" value="F:protein-membrane adaptor activity"/>
    <property type="evidence" value="ECO:0007669"/>
    <property type="project" value="TreeGrafter"/>
</dbReference>
<keyword evidence="4 8" id="KW-0812">Transmembrane</keyword>
<evidence type="ECO:0000256" key="3">
    <source>
        <dbReference type="ARBA" id="ARBA00022448"/>
    </source>
</evidence>
<keyword evidence="6 8" id="KW-1133">Transmembrane helix</keyword>
<dbReference type="GO" id="GO:0071816">
    <property type="term" value="P:tail-anchored membrane protein insertion into ER membrane"/>
    <property type="evidence" value="ECO:0007669"/>
    <property type="project" value="InterPro"/>
</dbReference>
<feature type="topological domain" description="Cytoplasmic" evidence="8">
    <location>
        <begin position="170"/>
        <end position="220"/>
    </location>
</feature>
<dbReference type="GO" id="GO:0043529">
    <property type="term" value="C:GET complex"/>
    <property type="evidence" value="ECO:0007669"/>
    <property type="project" value="InterPro"/>
</dbReference>
<keyword evidence="12" id="KW-1185">Reference proteome</keyword>
<dbReference type="Gene3D" id="1.10.287.660">
    <property type="entry name" value="Helix hairpin bin"/>
    <property type="match status" value="1"/>
</dbReference>
<comment type="similarity">
    <text evidence="2 8">Belongs to the WRB/GET1 family.</text>
</comment>
<proteinExistence type="inferred from homology"/>
<evidence type="ECO:0000256" key="2">
    <source>
        <dbReference type="ARBA" id="ARBA00010799"/>
    </source>
</evidence>
<dbReference type="HAMAP" id="MF_03113">
    <property type="entry name" value="Get1"/>
    <property type="match status" value="1"/>
</dbReference>
<dbReference type="Proteomes" id="UP000076842">
    <property type="component" value="Unassembled WGS sequence"/>
</dbReference>
<accession>A0A165JFL1</accession>
<feature type="signal peptide" evidence="10">
    <location>
        <begin position="1"/>
        <end position="20"/>
    </location>
</feature>
<comment type="caution">
    <text evidence="8">Lacks conserved residue(s) required for the propagation of feature annotation.</text>
</comment>
<keyword evidence="10" id="KW-0732">Signal</keyword>
<evidence type="ECO:0000256" key="10">
    <source>
        <dbReference type="SAM" id="SignalP"/>
    </source>
</evidence>
<dbReference type="GO" id="GO:0005789">
    <property type="term" value="C:endoplasmic reticulum membrane"/>
    <property type="evidence" value="ECO:0007669"/>
    <property type="project" value="UniProtKB-SubCell"/>
</dbReference>
<dbReference type="FunCoup" id="A0A165JFL1">
    <property type="interactions" value="229"/>
</dbReference>
<evidence type="ECO:0000256" key="1">
    <source>
        <dbReference type="ARBA" id="ARBA00004477"/>
    </source>
</evidence>
<keyword evidence="7 8" id="KW-0472">Membrane</keyword>
<feature type="topological domain" description="Lumenal" evidence="8">
    <location>
        <begin position="1"/>
        <end position="4"/>
    </location>
</feature>
<organism evidence="11 12">
    <name type="scientific">Calocera cornea HHB12733</name>
    <dbReference type="NCBI Taxonomy" id="1353952"/>
    <lineage>
        <taxon>Eukaryota</taxon>
        <taxon>Fungi</taxon>
        <taxon>Dikarya</taxon>
        <taxon>Basidiomycota</taxon>
        <taxon>Agaricomycotina</taxon>
        <taxon>Dacrymycetes</taxon>
        <taxon>Dacrymycetales</taxon>
        <taxon>Dacrymycetaceae</taxon>
        <taxon>Calocera</taxon>
    </lineage>
</organism>
<comment type="subcellular location">
    <subcellularLocation>
        <location evidence="1">Endoplasmic reticulum membrane</location>
        <topology evidence="1">Multi-pass membrane protein</topology>
    </subcellularLocation>
</comment>
<feature type="chain" id="PRO_5007859988" evidence="10">
    <location>
        <begin position="21"/>
        <end position="220"/>
    </location>
</feature>
<dbReference type="STRING" id="1353952.A0A165JFL1"/>
<dbReference type="AlphaFoldDB" id="A0A165JFL1"/>
<keyword evidence="5 8" id="KW-0256">Endoplasmic reticulum</keyword>
<evidence type="ECO:0000256" key="8">
    <source>
        <dbReference type="HAMAP-Rule" id="MF_03113"/>
    </source>
</evidence>
<evidence type="ECO:0000313" key="11">
    <source>
        <dbReference type="EMBL" id="KZT61775.1"/>
    </source>
</evidence>
<feature type="transmembrane region" description="Helical" evidence="9">
    <location>
        <begin position="139"/>
        <end position="161"/>
    </location>
</feature>
<feature type="transmembrane region" description="Helical" evidence="9">
    <location>
        <begin position="106"/>
        <end position="124"/>
    </location>
</feature>
<reference evidence="11 12" key="1">
    <citation type="journal article" date="2016" name="Mol. Biol. Evol.">
        <title>Comparative Genomics of Early-Diverging Mushroom-Forming Fungi Provides Insights into the Origins of Lignocellulose Decay Capabilities.</title>
        <authorList>
            <person name="Nagy L.G."/>
            <person name="Riley R."/>
            <person name="Tritt A."/>
            <person name="Adam C."/>
            <person name="Daum C."/>
            <person name="Floudas D."/>
            <person name="Sun H."/>
            <person name="Yadav J.S."/>
            <person name="Pangilinan J."/>
            <person name="Larsson K.H."/>
            <person name="Matsuura K."/>
            <person name="Barry K."/>
            <person name="Labutti K."/>
            <person name="Kuo R."/>
            <person name="Ohm R.A."/>
            <person name="Bhattacharya S.S."/>
            <person name="Shirouzu T."/>
            <person name="Yoshinaga Y."/>
            <person name="Martin F.M."/>
            <person name="Grigoriev I.V."/>
            <person name="Hibbett D.S."/>
        </authorList>
    </citation>
    <scope>NUCLEOTIDE SEQUENCE [LARGE SCALE GENOMIC DNA]</scope>
    <source>
        <strain evidence="11 12">HHB12733</strain>
    </source>
</reference>
<dbReference type="InterPro" id="IPR028945">
    <property type="entry name" value="Get1"/>
</dbReference>
<name>A0A165JFL1_9BASI</name>
<evidence type="ECO:0000256" key="5">
    <source>
        <dbReference type="ARBA" id="ARBA00022824"/>
    </source>
</evidence>
<dbReference type="OrthoDB" id="69461at2759"/>
<protein>
    <submittedName>
        <fullName evidence="11">Uncharacterized protein</fullName>
    </submittedName>
</protein>
<dbReference type="InterPro" id="IPR027538">
    <property type="entry name" value="Get1_fungi"/>
</dbReference>
<evidence type="ECO:0000313" key="12">
    <source>
        <dbReference type="Proteomes" id="UP000076842"/>
    </source>
</evidence>
<dbReference type="PANTHER" id="PTHR42650">
    <property type="entry name" value="TAIL-ANCHORED PROTEIN INSERTION RECEPTOR WRB"/>
    <property type="match status" value="1"/>
</dbReference>